<dbReference type="Proteomes" id="UP000308600">
    <property type="component" value="Unassembled WGS sequence"/>
</dbReference>
<reference evidence="1 2" key="1">
    <citation type="journal article" date="2019" name="Nat. Ecol. Evol.">
        <title>Megaphylogeny resolves global patterns of mushroom evolution.</title>
        <authorList>
            <person name="Varga T."/>
            <person name="Krizsan K."/>
            <person name="Foldi C."/>
            <person name="Dima B."/>
            <person name="Sanchez-Garcia M."/>
            <person name="Sanchez-Ramirez S."/>
            <person name="Szollosi G.J."/>
            <person name="Szarkandi J.G."/>
            <person name="Papp V."/>
            <person name="Albert L."/>
            <person name="Andreopoulos W."/>
            <person name="Angelini C."/>
            <person name="Antonin V."/>
            <person name="Barry K.W."/>
            <person name="Bougher N.L."/>
            <person name="Buchanan P."/>
            <person name="Buyck B."/>
            <person name="Bense V."/>
            <person name="Catcheside P."/>
            <person name="Chovatia M."/>
            <person name="Cooper J."/>
            <person name="Damon W."/>
            <person name="Desjardin D."/>
            <person name="Finy P."/>
            <person name="Geml J."/>
            <person name="Haridas S."/>
            <person name="Hughes K."/>
            <person name="Justo A."/>
            <person name="Karasinski D."/>
            <person name="Kautmanova I."/>
            <person name="Kiss B."/>
            <person name="Kocsube S."/>
            <person name="Kotiranta H."/>
            <person name="LaButti K.M."/>
            <person name="Lechner B.E."/>
            <person name="Liimatainen K."/>
            <person name="Lipzen A."/>
            <person name="Lukacs Z."/>
            <person name="Mihaltcheva S."/>
            <person name="Morgado L.N."/>
            <person name="Niskanen T."/>
            <person name="Noordeloos M.E."/>
            <person name="Ohm R.A."/>
            <person name="Ortiz-Santana B."/>
            <person name="Ovrebo C."/>
            <person name="Racz N."/>
            <person name="Riley R."/>
            <person name="Savchenko A."/>
            <person name="Shiryaev A."/>
            <person name="Soop K."/>
            <person name="Spirin V."/>
            <person name="Szebenyi C."/>
            <person name="Tomsovsky M."/>
            <person name="Tulloss R.E."/>
            <person name="Uehling J."/>
            <person name="Grigoriev I.V."/>
            <person name="Vagvolgyi C."/>
            <person name="Papp T."/>
            <person name="Martin F.M."/>
            <person name="Miettinen O."/>
            <person name="Hibbett D.S."/>
            <person name="Nagy L.G."/>
        </authorList>
    </citation>
    <scope>NUCLEOTIDE SEQUENCE [LARGE SCALE GENOMIC DNA]</scope>
    <source>
        <strain evidence="1 2">NL-1719</strain>
    </source>
</reference>
<gene>
    <name evidence="1" type="ORF">BDN72DRAFT_864776</name>
</gene>
<proteinExistence type="predicted"/>
<evidence type="ECO:0000313" key="1">
    <source>
        <dbReference type="EMBL" id="TFK59905.1"/>
    </source>
</evidence>
<dbReference type="EMBL" id="ML208869">
    <property type="protein sequence ID" value="TFK59905.1"/>
    <property type="molecule type" value="Genomic_DNA"/>
</dbReference>
<sequence length="330" mass="35797">PSTQMDPPVSRPPPRTGPGRWRTPREEIVSWTGSAMLNNIHTMGLSVEFAGPTCEAVATAIIAQATFHAPGGGAGTAHLREPLQVPVGVTYNDVPPSKWISIGCAVKIGGPQGRGVGHGPMRAAFREAIRQVTATNAWGLAEPYHVLHVNTDGVSDAERNRTLYGYGVVAIVHLYQLELALHPVSPFLLAVAMCKSNSVLLLITLEDLERLDPDKATTLRPWFDNIDGPDTVYQGSMTDLLTSLFHSHNIVPRNFYTPRTKEDHASIAQTLLSSVLLGHPNVLSDPGISLFAEGMNIDLGAGKSLMDLRTFVLALVPRVQWDLKNVTQRQ</sequence>
<feature type="non-terminal residue" evidence="1">
    <location>
        <position position="1"/>
    </location>
</feature>
<keyword evidence="2" id="KW-1185">Reference proteome</keyword>
<evidence type="ECO:0000313" key="2">
    <source>
        <dbReference type="Proteomes" id="UP000308600"/>
    </source>
</evidence>
<accession>A0ACD3A2F4</accession>
<protein>
    <submittedName>
        <fullName evidence="1">Uncharacterized protein</fullName>
    </submittedName>
</protein>
<name>A0ACD3A2F4_9AGAR</name>
<organism evidence="1 2">
    <name type="scientific">Pluteus cervinus</name>
    <dbReference type="NCBI Taxonomy" id="181527"/>
    <lineage>
        <taxon>Eukaryota</taxon>
        <taxon>Fungi</taxon>
        <taxon>Dikarya</taxon>
        <taxon>Basidiomycota</taxon>
        <taxon>Agaricomycotina</taxon>
        <taxon>Agaricomycetes</taxon>
        <taxon>Agaricomycetidae</taxon>
        <taxon>Agaricales</taxon>
        <taxon>Pluteineae</taxon>
        <taxon>Pluteaceae</taxon>
        <taxon>Pluteus</taxon>
    </lineage>
</organism>